<gene>
    <name evidence="1" type="ORF">LITE_LOCUS20588</name>
</gene>
<dbReference type="EMBL" id="CAMGYJ010000005">
    <property type="protein sequence ID" value="CAI0425942.1"/>
    <property type="molecule type" value="Genomic_DNA"/>
</dbReference>
<proteinExistence type="predicted"/>
<sequence>MDHGSRDDLRGLKRAWKHSRWKKRSFQARPTSLLM</sequence>
<name>A0AAV0KWB7_9ROSI</name>
<comment type="caution">
    <text evidence="1">The sequence shown here is derived from an EMBL/GenBank/DDBJ whole genome shotgun (WGS) entry which is preliminary data.</text>
</comment>
<protein>
    <submittedName>
        <fullName evidence="1">Uncharacterized protein</fullName>
    </submittedName>
</protein>
<reference evidence="1" key="1">
    <citation type="submission" date="2022-08" db="EMBL/GenBank/DDBJ databases">
        <authorList>
            <person name="Gutierrez-Valencia J."/>
        </authorList>
    </citation>
    <scope>NUCLEOTIDE SEQUENCE</scope>
</reference>
<keyword evidence="2" id="KW-1185">Reference proteome</keyword>
<accession>A0AAV0KWB7</accession>
<dbReference type="Proteomes" id="UP001154282">
    <property type="component" value="Unassembled WGS sequence"/>
</dbReference>
<organism evidence="1 2">
    <name type="scientific">Linum tenue</name>
    <dbReference type="NCBI Taxonomy" id="586396"/>
    <lineage>
        <taxon>Eukaryota</taxon>
        <taxon>Viridiplantae</taxon>
        <taxon>Streptophyta</taxon>
        <taxon>Embryophyta</taxon>
        <taxon>Tracheophyta</taxon>
        <taxon>Spermatophyta</taxon>
        <taxon>Magnoliopsida</taxon>
        <taxon>eudicotyledons</taxon>
        <taxon>Gunneridae</taxon>
        <taxon>Pentapetalae</taxon>
        <taxon>rosids</taxon>
        <taxon>fabids</taxon>
        <taxon>Malpighiales</taxon>
        <taxon>Linaceae</taxon>
        <taxon>Linum</taxon>
    </lineage>
</organism>
<evidence type="ECO:0000313" key="1">
    <source>
        <dbReference type="EMBL" id="CAI0425942.1"/>
    </source>
</evidence>
<evidence type="ECO:0000313" key="2">
    <source>
        <dbReference type="Proteomes" id="UP001154282"/>
    </source>
</evidence>
<dbReference type="AlphaFoldDB" id="A0AAV0KWB7"/>